<dbReference type="AlphaFoldDB" id="A0A090KKI0"/>
<keyword evidence="11" id="KW-0966">Cell projection</keyword>
<feature type="compositionally biased region" description="Polar residues" evidence="9">
    <location>
        <begin position="1"/>
        <end position="18"/>
    </location>
</feature>
<dbReference type="Proteomes" id="UP000032427">
    <property type="component" value="Chromosome 1"/>
</dbReference>
<keyword evidence="5" id="KW-0805">Transcription regulation</keyword>
<dbReference type="EMBL" id="LN554846">
    <property type="protein sequence ID" value="CED72064.1"/>
    <property type="molecule type" value="Genomic_DNA"/>
</dbReference>
<evidence type="ECO:0000256" key="2">
    <source>
        <dbReference type="ARBA" id="ARBA00017823"/>
    </source>
</evidence>
<evidence type="ECO:0000313" key="12">
    <source>
        <dbReference type="Proteomes" id="UP000032427"/>
    </source>
</evidence>
<evidence type="ECO:0000259" key="10">
    <source>
        <dbReference type="Pfam" id="PF04316"/>
    </source>
</evidence>
<dbReference type="NCBIfam" id="TIGR03824">
    <property type="entry name" value="FlgM_jcvi"/>
    <property type="match status" value="1"/>
</dbReference>
<evidence type="ECO:0000313" key="11">
    <source>
        <dbReference type="EMBL" id="CED72064.1"/>
    </source>
</evidence>
<proteinExistence type="inferred from homology"/>
<evidence type="ECO:0000256" key="4">
    <source>
        <dbReference type="ARBA" id="ARBA00022795"/>
    </source>
</evidence>
<dbReference type="SUPFAM" id="SSF101498">
    <property type="entry name" value="Anti-sigma factor FlgM"/>
    <property type="match status" value="1"/>
</dbReference>
<dbReference type="Pfam" id="PF04316">
    <property type="entry name" value="FlgM"/>
    <property type="match status" value="1"/>
</dbReference>
<dbReference type="OrthoDB" id="7064195at2"/>
<evidence type="ECO:0000256" key="7">
    <source>
        <dbReference type="ARBA" id="ARBA00024739"/>
    </source>
</evidence>
<reference evidence="12" key="1">
    <citation type="submission" date="2014-09" db="EMBL/GenBank/DDBJ databases">
        <authorList>
            <person name="Hjerde E."/>
        </authorList>
    </citation>
    <scope>NUCLEOTIDE SEQUENCE [LARGE SCALE GENOMIC DNA]</scope>
    <source>
        <strain evidence="12">06/09/139</strain>
    </source>
</reference>
<comment type="similarity">
    <text evidence="1">Belongs to the FlgM family.</text>
</comment>
<keyword evidence="11" id="KW-0969">Cilium</keyword>
<feature type="region of interest" description="Disordered" evidence="9">
    <location>
        <begin position="1"/>
        <end position="37"/>
    </location>
</feature>
<accession>A0A090KKI0</accession>
<dbReference type="InterPro" id="IPR007412">
    <property type="entry name" value="FlgM"/>
</dbReference>
<dbReference type="GO" id="GO:0044781">
    <property type="term" value="P:bacterial-type flagellum organization"/>
    <property type="evidence" value="ECO:0007669"/>
    <property type="project" value="UniProtKB-KW"/>
</dbReference>
<keyword evidence="6" id="KW-0804">Transcription</keyword>
<evidence type="ECO:0000256" key="3">
    <source>
        <dbReference type="ARBA" id="ARBA00022491"/>
    </source>
</evidence>
<organism evidence="11 12">
    <name type="scientific">Aliivibrio wodanis</name>
    <dbReference type="NCBI Taxonomy" id="80852"/>
    <lineage>
        <taxon>Bacteria</taxon>
        <taxon>Pseudomonadati</taxon>
        <taxon>Pseudomonadota</taxon>
        <taxon>Gammaproteobacteria</taxon>
        <taxon>Vibrionales</taxon>
        <taxon>Vibrionaceae</taxon>
        <taxon>Aliivibrio</taxon>
    </lineage>
</organism>
<evidence type="ECO:0000256" key="5">
    <source>
        <dbReference type="ARBA" id="ARBA00023015"/>
    </source>
</evidence>
<dbReference type="KEGG" id="awd:AWOD_I_1999"/>
<evidence type="ECO:0000256" key="8">
    <source>
        <dbReference type="ARBA" id="ARBA00030117"/>
    </source>
</evidence>
<gene>
    <name evidence="11" type="primary">flgM</name>
    <name evidence="11" type="ORF">AWOD_I_1999</name>
</gene>
<evidence type="ECO:0000256" key="6">
    <source>
        <dbReference type="ARBA" id="ARBA00023163"/>
    </source>
</evidence>
<evidence type="ECO:0000256" key="1">
    <source>
        <dbReference type="ARBA" id="ARBA00005322"/>
    </source>
</evidence>
<sequence>MTSIDQLRASQTMATLRNQPRVDASETSPANSTPVMSAKTDAVSLSNQGKEIGQMHQQLATEPSFNEDKVAAIKAAIANGSYSVDPERLADNMIKFEDELAGL</sequence>
<dbReference type="STRING" id="80852.AWOD_I_1999"/>
<feature type="domain" description="Anti-sigma-28 factor FlgM C-terminal" evidence="10">
    <location>
        <begin position="41"/>
        <end position="95"/>
    </location>
</feature>
<dbReference type="InterPro" id="IPR035890">
    <property type="entry name" value="Anti-sigma-28_factor_FlgM_sf"/>
</dbReference>
<keyword evidence="4" id="KW-1005">Bacterial flagellum biogenesis</keyword>
<dbReference type="GeneID" id="28541576"/>
<feature type="compositionally biased region" description="Polar residues" evidence="9">
    <location>
        <begin position="25"/>
        <end position="35"/>
    </location>
</feature>
<dbReference type="HOGENOM" id="CLU_149304_0_0_6"/>
<comment type="function">
    <text evidence="7">Responsible for the coupling of flagellin expression to flagellar assembly by preventing expression of the flagellin genes when a component of the middle class of proteins is defective. It negatively regulates flagellar genes by inhibiting the activity of FliA by directly binding to FliA.</text>
</comment>
<evidence type="ECO:0000256" key="9">
    <source>
        <dbReference type="SAM" id="MobiDB-lite"/>
    </source>
</evidence>
<dbReference type="GO" id="GO:0045892">
    <property type="term" value="P:negative regulation of DNA-templated transcription"/>
    <property type="evidence" value="ECO:0007669"/>
    <property type="project" value="InterPro"/>
</dbReference>
<keyword evidence="3" id="KW-0678">Repressor</keyword>
<dbReference type="PATRIC" id="fig|80852.17.peg.2067"/>
<keyword evidence="11" id="KW-0282">Flagellum</keyword>
<dbReference type="InterPro" id="IPR031316">
    <property type="entry name" value="FlgM_C"/>
</dbReference>
<name>A0A090KKI0_9GAMM</name>
<keyword evidence="12" id="KW-1185">Reference proteome</keyword>
<protein>
    <recommendedName>
        <fullName evidence="2">Negative regulator of flagellin synthesis</fullName>
    </recommendedName>
    <alternativeName>
        <fullName evidence="8">Anti-sigma-28 factor</fullName>
    </alternativeName>
</protein>